<dbReference type="EC" id="1.4.3.3" evidence="6"/>
<dbReference type="InterPro" id="IPR006181">
    <property type="entry name" value="D-amino_acid_oxidase_CS"/>
</dbReference>
<evidence type="ECO:0000256" key="5">
    <source>
        <dbReference type="ARBA" id="ARBA00023002"/>
    </source>
</evidence>
<evidence type="ECO:0000313" key="10">
    <source>
        <dbReference type="EMBL" id="SCG46665.1"/>
    </source>
</evidence>
<dbReference type="SUPFAM" id="SSF54373">
    <property type="entry name" value="FAD-linked reductases, C-terminal domain"/>
    <property type="match status" value="1"/>
</dbReference>
<feature type="domain" description="FAD dependent oxidoreductase" evidence="9">
    <location>
        <begin position="6"/>
        <end position="308"/>
    </location>
</feature>
<dbReference type="EMBL" id="LT607750">
    <property type="protein sequence ID" value="SCG46665.1"/>
    <property type="molecule type" value="Genomic_DNA"/>
</dbReference>
<dbReference type="SUPFAM" id="SSF51971">
    <property type="entry name" value="Nucleotide-binding domain"/>
    <property type="match status" value="1"/>
</dbReference>
<keyword evidence="5" id="KW-0560">Oxidoreductase</keyword>
<dbReference type="InterPro" id="IPR023209">
    <property type="entry name" value="DAO"/>
</dbReference>
<comment type="catalytic activity">
    <reaction evidence="8">
        <text>a D-alpha-amino acid + O2 + H2O = a 2-oxocarboxylate + H2O2 + NH4(+)</text>
        <dbReference type="Rhea" id="RHEA:21816"/>
        <dbReference type="ChEBI" id="CHEBI:15377"/>
        <dbReference type="ChEBI" id="CHEBI:15379"/>
        <dbReference type="ChEBI" id="CHEBI:16240"/>
        <dbReference type="ChEBI" id="CHEBI:28938"/>
        <dbReference type="ChEBI" id="CHEBI:35179"/>
        <dbReference type="ChEBI" id="CHEBI:59871"/>
        <dbReference type="EC" id="1.4.3.3"/>
    </reaction>
    <physiologicalReaction direction="left-to-right" evidence="8">
        <dbReference type="Rhea" id="RHEA:21817"/>
    </physiologicalReaction>
</comment>
<sequence>MHAEVDALVIGAGVSGLSTAICLQEAGLRVLVRATQPPERSTSMMASAMIGPSFAAPGDPALGWHRETVRRLTPDTPGVRVLDGRMAARPAGMVPPGVERFEGYRPCRPEELPEGYGTAFWVRQPVVDMPPYLRHLADRFTAAGGRLVLEPVRSLDEAAEVAPLVANCAGLGAAELTGDRQLKPVRGPKIVVANPGIEHFFIEAPLGPIWAGFIPHGDRVVLGGTHRDSADTTPDEAEAAEIIRRCAVVEPRLADAPVLEHSVGLRPGRPAPRLELEKLGRARIVHNYGHAGTGVMLSWGCAREAADLLVS</sequence>
<evidence type="ECO:0000256" key="6">
    <source>
        <dbReference type="ARBA" id="ARBA00039101"/>
    </source>
</evidence>
<accession>A0A1C5HL06</accession>
<dbReference type="PANTHER" id="PTHR11530">
    <property type="entry name" value="D-AMINO ACID OXIDASE"/>
    <property type="match status" value="1"/>
</dbReference>
<evidence type="ECO:0000256" key="2">
    <source>
        <dbReference type="ARBA" id="ARBA00006730"/>
    </source>
</evidence>
<keyword evidence="4" id="KW-0274">FAD</keyword>
<evidence type="ECO:0000256" key="4">
    <source>
        <dbReference type="ARBA" id="ARBA00022827"/>
    </source>
</evidence>
<name>A0A1C5HL06_9ACTN</name>
<comment type="similarity">
    <text evidence="2">Belongs to the DAMOX/DASOX family.</text>
</comment>
<reference evidence="10 11" key="1">
    <citation type="submission" date="2016-06" db="EMBL/GenBank/DDBJ databases">
        <authorList>
            <person name="Kjaerup R.B."/>
            <person name="Dalgaard T.S."/>
            <person name="Juul-Madsen H.R."/>
        </authorList>
    </citation>
    <scope>NUCLEOTIDE SEQUENCE [LARGE SCALE GENOMIC DNA]</scope>
    <source>
        <strain evidence="10 11">DSM 43904</strain>
    </source>
</reference>
<dbReference type="Gene3D" id="3.40.50.720">
    <property type="entry name" value="NAD(P)-binding Rossmann-like Domain"/>
    <property type="match status" value="1"/>
</dbReference>
<dbReference type="Pfam" id="PF01266">
    <property type="entry name" value="DAO"/>
    <property type="match status" value="1"/>
</dbReference>
<dbReference type="RefSeq" id="WP_197700239.1">
    <property type="nucleotide sequence ID" value="NZ_LT607750.1"/>
</dbReference>
<evidence type="ECO:0000256" key="1">
    <source>
        <dbReference type="ARBA" id="ARBA00001974"/>
    </source>
</evidence>
<evidence type="ECO:0000313" key="11">
    <source>
        <dbReference type="Proteomes" id="UP000198217"/>
    </source>
</evidence>
<protein>
    <recommendedName>
        <fullName evidence="7">D-amino-acid oxidase</fullName>
        <ecNumber evidence="6">1.4.3.3</ecNumber>
    </recommendedName>
</protein>
<keyword evidence="3" id="KW-0285">Flavoprotein</keyword>
<keyword evidence="11" id="KW-1185">Reference proteome</keyword>
<dbReference type="GO" id="GO:0005737">
    <property type="term" value="C:cytoplasm"/>
    <property type="evidence" value="ECO:0007669"/>
    <property type="project" value="TreeGrafter"/>
</dbReference>
<comment type="cofactor">
    <cofactor evidence="1">
        <name>FAD</name>
        <dbReference type="ChEBI" id="CHEBI:57692"/>
    </cofactor>
</comment>
<evidence type="ECO:0000256" key="8">
    <source>
        <dbReference type="ARBA" id="ARBA00049547"/>
    </source>
</evidence>
<dbReference type="PROSITE" id="PS00677">
    <property type="entry name" value="DAO"/>
    <property type="match status" value="1"/>
</dbReference>
<evidence type="ECO:0000256" key="3">
    <source>
        <dbReference type="ARBA" id="ARBA00022630"/>
    </source>
</evidence>
<proteinExistence type="inferred from homology"/>
<dbReference type="Proteomes" id="UP000198217">
    <property type="component" value="Chromosome I"/>
</dbReference>
<dbReference type="Gene3D" id="3.30.9.10">
    <property type="entry name" value="D-Amino Acid Oxidase, subunit A, domain 2"/>
    <property type="match status" value="1"/>
</dbReference>
<dbReference type="GO" id="GO:0003884">
    <property type="term" value="F:D-amino-acid oxidase activity"/>
    <property type="evidence" value="ECO:0007669"/>
    <property type="project" value="UniProtKB-EC"/>
</dbReference>
<dbReference type="AlphaFoldDB" id="A0A1C5HL06"/>
<dbReference type="InterPro" id="IPR006076">
    <property type="entry name" value="FAD-dep_OxRdtase"/>
</dbReference>
<organism evidence="10 11">
    <name type="scientific">Micromonospora echinaurantiaca</name>
    <dbReference type="NCBI Taxonomy" id="47857"/>
    <lineage>
        <taxon>Bacteria</taxon>
        <taxon>Bacillati</taxon>
        <taxon>Actinomycetota</taxon>
        <taxon>Actinomycetes</taxon>
        <taxon>Micromonosporales</taxon>
        <taxon>Micromonosporaceae</taxon>
        <taxon>Micromonospora</taxon>
    </lineage>
</organism>
<gene>
    <name evidence="10" type="ORF">GA0070609_1813</name>
</gene>
<dbReference type="PANTHER" id="PTHR11530:SF11">
    <property type="entry name" value="D-ASPARTATE OXIDASE"/>
    <property type="match status" value="1"/>
</dbReference>
<evidence type="ECO:0000259" key="9">
    <source>
        <dbReference type="Pfam" id="PF01266"/>
    </source>
</evidence>
<evidence type="ECO:0000256" key="7">
    <source>
        <dbReference type="ARBA" id="ARBA00039751"/>
    </source>
</evidence>
<dbReference type="GO" id="GO:0019478">
    <property type="term" value="P:D-amino acid catabolic process"/>
    <property type="evidence" value="ECO:0007669"/>
    <property type="project" value="TreeGrafter"/>
</dbReference>
<dbReference type="GO" id="GO:0071949">
    <property type="term" value="F:FAD binding"/>
    <property type="evidence" value="ECO:0007669"/>
    <property type="project" value="InterPro"/>
</dbReference>